<keyword evidence="5" id="KW-1133">Transmembrane helix</keyword>
<dbReference type="RefSeq" id="WP_095134384.1">
    <property type="nucleotide sequence ID" value="NZ_NIBG01000013.1"/>
</dbReference>
<evidence type="ECO:0000313" key="7">
    <source>
        <dbReference type="EMBL" id="PAB58619.1"/>
    </source>
</evidence>
<accession>A0A267MGB8</accession>
<evidence type="ECO:0000256" key="3">
    <source>
        <dbReference type="ARBA" id="ARBA00023295"/>
    </source>
</evidence>
<keyword evidence="5" id="KW-0472">Membrane</keyword>
<dbReference type="EMBL" id="NIBG01000013">
    <property type="protein sequence ID" value="PAB58619.1"/>
    <property type="molecule type" value="Genomic_DNA"/>
</dbReference>
<evidence type="ECO:0000256" key="2">
    <source>
        <dbReference type="ARBA" id="ARBA00022801"/>
    </source>
</evidence>
<keyword evidence="5" id="KW-0812">Transmembrane</keyword>
<comment type="similarity">
    <text evidence="1 4">Belongs to the glycosyl hydrolase 26 family.</text>
</comment>
<dbReference type="Pfam" id="PF02156">
    <property type="entry name" value="Glyco_hydro_26"/>
    <property type="match status" value="1"/>
</dbReference>
<organism evidence="7 8">
    <name type="scientific">Anaeromicrobium sediminis</name>
    <dbReference type="NCBI Taxonomy" id="1478221"/>
    <lineage>
        <taxon>Bacteria</taxon>
        <taxon>Bacillati</taxon>
        <taxon>Bacillota</taxon>
        <taxon>Clostridia</taxon>
        <taxon>Peptostreptococcales</taxon>
        <taxon>Thermotaleaceae</taxon>
        <taxon>Anaeromicrobium</taxon>
    </lineage>
</organism>
<dbReference type="GO" id="GO:0016985">
    <property type="term" value="F:mannan endo-1,4-beta-mannosidase activity"/>
    <property type="evidence" value="ECO:0007669"/>
    <property type="project" value="InterPro"/>
</dbReference>
<evidence type="ECO:0000256" key="1">
    <source>
        <dbReference type="ARBA" id="ARBA00007754"/>
    </source>
</evidence>
<gene>
    <name evidence="7" type="ORF">CCE28_14140</name>
</gene>
<feature type="active site" description="Proton donor" evidence="4">
    <location>
        <position position="320"/>
    </location>
</feature>
<evidence type="ECO:0000313" key="8">
    <source>
        <dbReference type="Proteomes" id="UP000216024"/>
    </source>
</evidence>
<dbReference type="Gene3D" id="3.20.20.80">
    <property type="entry name" value="Glycosidases"/>
    <property type="match status" value="1"/>
</dbReference>
<dbReference type="PANTHER" id="PTHR40079:SF4">
    <property type="entry name" value="GH26 DOMAIN-CONTAINING PROTEIN-RELATED"/>
    <property type="match status" value="1"/>
</dbReference>
<evidence type="ECO:0000256" key="4">
    <source>
        <dbReference type="PROSITE-ProRule" id="PRU01100"/>
    </source>
</evidence>
<feature type="active site" description="Nucleophile" evidence="4">
    <location>
        <position position="433"/>
    </location>
</feature>
<dbReference type="AlphaFoldDB" id="A0A267MGB8"/>
<sequence>MNFRRVFFILCLFILSILAIFSFIYYTNKYVKYTNPKEGYTLKYPDDMDIHNSFGHIKTIIANEDVEIEIYYDNFKNTVSSPLAYMNYSNKFLKNNKDHIKELEKTTYVNGKRTHLLKWKRSKLTKVQNDKNYYVSAEIINNKYEVYTIFIKSSKPFKTSRDYMNIIRSFKISDKNEHMNNASTNISFKNKNKILNEEAISFFKEYFLENNGLKWGIYENTAPKDFDFLNALEKKLNYSFKFLVKYQCFSSGGFPMEEMVNAHNNNRHVVLTLQTMHLDGTDNSSVMYDILKGKYDIFLNSYAKDIKSFKHPIMFRLNNEMNGDWCSYSSYYYSKDPDIFKEVWKYVYRIFQSNGVDNVLWVWNPHDISFPGFKWNHYLNYYPGDEYVDIVGLTGYNTGTYYRGEKWRGFNEIYIPIYNDYMKHFKKPFMITEFGSNSVGGNKEEWINEMFSSIKEFKNIKIAIWWNGIDWDSNMNPARIYRLDQNENIIHLFKDGLKDYK</sequence>
<dbReference type="Proteomes" id="UP000216024">
    <property type="component" value="Unassembled WGS sequence"/>
</dbReference>
<dbReference type="SUPFAM" id="SSF51445">
    <property type="entry name" value="(Trans)glycosidases"/>
    <property type="match status" value="1"/>
</dbReference>
<evidence type="ECO:0000256" key="5">
    <source>
        <dbReference type="SAM" id="Phobius"/>
    </source>
</evidence>
<protein>
    <submittedName>
        <fullName evidence="7">Endoglucanase</fullName>
    </submittedName>
</protein>
<dbReference type="GO" id="GO:0006080">
    <property type="term" value="P:substituted mannan metabolic process"/>
    <property type="evidence" value="ECO:0007669"/>
    <property type="project" value="InterPro"/>
</dbReference>
<keyword evidence="2 4" id="KW-0378">Hydrolase</keyword>
<keyword evidence="3 4" id="KW-0326">Glycosidase</keyword>
<dbReference type="OrthoDB" id="9802773at2"/>
<reference evidence="7 8" key="1">
    <citation type="submission" date="2017-06" db="EMBL/GenBank/DDBJ databases">
        <title>Draft genome sequence of anaerobic fermentative bacterium Anaeromicrobium sediminis DY2726D isolated from West Pacific Ocean sediments.</title>
        <authorList>
            <person name="Zeng X."/>
        </authorList>
    </citation>
    <scope>NUCLEOTIDE SEQUENCE [LARGE SCALE GENOMIC DNA]</scope>
    <source>
        <strain evidence="7 8">DY2726D</strain>
    </source>
</reference>
<comment type="caution">
    <text evidence="7">The sequence shown here is derived from an EMBL/GenBank/DDBJ whole genome shotgun (WGS) entry which is preliminary data.</text>
</comment>
<dbReference type="InterPro" id="IPR017853">
    <property type="entry name" value="GH"/>
</dbReference>
<evidence type="ECO:0000259" key="6">
    <source>
        <dbReference type="PROSITE" id="PS51764"/>
    </source>
</evidence>
<keyword evidence="8" id="KW-1185">Reference proteome</keyword>
<dbReference type="InterPro" id="IPR022790">
    <property type="entry name" value="GH26_dom"/>
</dbReference>
<dbReference type="InterPro" id="IPR000805">
    <property type="entry name" value="Glyco_hydro_26"/>
</dbReference>
<name>A0A267MGB8_9FIRM</name>
<dbReference type="PROSITE" id="PS51764">
    <property type="entry name" value="GH26"/>
    <property type="match status" value="1"/>
</dbReference>
<feature type="transmembrane region" description="Helical" evidence="5">
    <location>
        <begin position="7"/>
        <end position="26"/>
    </location>
</feature>
<dbReference type="PANTHER" id="PTHR40079">
    <property type="entry name" value="MANNAN ENDO-1,4-BETA-MANNOSIDASE E-RELATED"/>
    <property type="match status" value="1"/>
</dbReference>
<feature type="domain" description="GH26" evidence="6">
    <location>
        <begin position="186"/>
        <end position="493"/>
    </location>
</feature>
<proteinExistence type="inferred from homology"/>